<dbReference type="GO" id="GO:0005874">
    <property type="term" value="C:microtubule"/>
    <property type="evidence" value="ECO:0007669"/>
    <property type="project" value="UniProtKB-KW"/>
</dbReference>
<feature type="domain" description="AAA+ ATPase" evidence="15">
    <location>
        <begin position="1317"/>
        <end position="1456"/>
    </location>
</feature>
<dbReference type="InterPro" id="IPR013602">
    <property type="entry name" value="Dynein_heavy_linker"/>
</dbReference>
<proteinExistence type="inferred from homology"/>
<dbReference type="Gene3D" id="1.20.58.1120">
    <property type="match status" value="1"/>
</dbReference>
<evidence type="ECO:0000256" key="13">
    <source>
        <dbReference type="ARBA" id="ARBA00023273"/>
    </source>
</evidence>
<dbReference type="InterPro" id="IPR042222">
    <property type="entry name" value="Dynein_2_N"/>
</dbReference>
<dbReference type="Gene3D" id="1.20.920.20">
    <property type="match status" value="1"/>
</dbReference>
<dbReference type="FunFam" id="1.10.287.2620:FF:000002">
    <property type="entry name" value="Dynein heavy chain 2, axonemal"/>
    <property type="match status" value="1"/>
</dbReference>
<dbReference type="Gene3D" id="3.20.180.20">
    <property type="entry name" value="Dynein heavy chain, N-terminal domain 2"/>
    <property type="match status" value="1"/>
</dbReference>
<dbReference type="Pfam" id="PF12780">
    <property type="entry name" value="AAA_8"/>
    <property type="match status" value="1"/>
</dbReference>
<dbReference type="InterPro" id="IPR027417">
    <property type="entry name" value="P-loop_NTPase"/>
</dbReference>
<dbReference type="Pfam" id="PF12775">
    <property type="entry name" value="AAA_7"/>
    <property type="match status" value="1"/>
</dbReference>
<evidence type="ECO:0000313" key="16">
    <source>
        <dbReference type="EMBL" id="KAF2879288.1"/>
    </source>
</evidence>
<dbReference type="GO" id="GO:0007018">
    <property type="term" value="P:microtubule-based movement"/>
    <property type="evidence" value="ECO:0007669"/>
    <property type="project" value="InterPro"/>
</dbReference>
<evidence type="ECO:0000256" key="10">
    <source>
        <dbReference type="ARBA" id="ARBA00023069"/>
    </source>
</evidence>
<sequence length="2792" mass="321071">MGGKLPKYDEYGRQMAPELPWLPWAGPEDEPQPSDMVKRAYKSMEYPPLIAPKSWTKSVRYRDTYEFYKPSETIGASYTPSAQVLRVQDLPPRRKKPALNPLGPDEAIMPIHPDKQKLLLTQQAEEEMNKFIRPEDLERIHYYITKAIEDHMIPPYPKQYIALAKKKIPEKYKLLWNYRKIVDAYEPEILKDYNEIMRLNLFKYILKDPVEWRRLNIQTFPAEYPVMVIRSPVPWHIQYNLGKHSLEKHFFIGNIVSLRIRELWEKNFEDMYILPVERFAEAGTFPLEATVFEEKLESICADSRHALIKGWLPKCADIFLELRSYWKDYIPKRQGDSLSTIENFFNCINGVMAMQLRKLVMRSLKHFLNFMIRFKDGNDYGDLYYDLALINIPIIKIYAKPIVGTNEITLSPPIDEIRNLVKKCFMKILEVNQQIPKVENIMFPEFKQNETHLFAVSELEEPVTKIIEAGMASFETNIVGPENYLQMYKDYYYILNGAAEKSLLDFMKQDPPPFLKDFSKRIDGYDELKEELIMLRRSIPLNFLSLELIELNDTMYDIIDGLRSHIVNHFIKDNHDHNRSICDTFDEMSQRVSQSPETVAELVALQNYVIECRDVTMFNLKELIRQTGENVLFLMNHAILPLEDIQLNGRVFQWPKDMEVVIDLASQRLSLKRDQAETILKNKVVQFDIKLVKHKKQLNQFKKKDPPLLTMEEMTECVETVEALVDRLREDKAEAEQINAEEQLLDMEVSPFLLVYEMLAAVDPYDKLWHTVFKFHQDYDRWYYGPFADLIADEIVEDVETMWRTLYKLAKTLHDNPGAKRIAEMVRAKVEKFRQFLPVLQTVCNKGLQKRHWQQISEIVGTEIVPTPESTLNEMIEVGLTKYATQLEEISGAATKEYALEKNLAKMIEEWADVKFECVPYRETGVSILSAIDDIQVMLDDHILKAQTMRGSPYVKAFEDDMQRWEEKLIMMQDILDAWLVCQATWMYLEPIFSSEDIMRQMPTEARNFKQVDRTWRAIQANTLQDTHVLVATDYRNMLKLLRDCNRLLDEIQKGLNDYLEKKRLYFPRFFFLSNDELLEILSETKDPLRVQPHLKKCFEGINTLNFTDDEEVVGVISAEGETVPLSGKIVPAEAKGMVEKWLLQVQVLMIQSMKDVTRDSLNAFMVTERIEWLLSWPGQVVQCVNYITWTTAVTEAILEDKLAKQVQKCTTIIEQCVKLVQGKLEPGHQITVEALIVIDVHGRDIVALLNDWKVSSIADFNWISQLRFYWVDGIVTVSMITTDVAYGFEYLGNQGRLVVTPLTDRCFRTLMGAFKLNLGGAPEGPAGTGKTETCKDLAKVVAKKCVVFNCSDGLDYKALGKFFKGLAQSGSWACFDEFNRIELEVLSVVAQQISSIQMAIAAKVEKFVFEGTELSLDPTCTVFITMNPGYAGRQELPDNLKVLFRTVAMMVPDYAMIGEISLYSYGFVMASSLAQKIVHTYKLCSEQLSSQNHYDYGMRAVKSVLLAAGALKKAYPSFEEPQLVLRAIVDVNLPKFLAQDVPLFEGIFSDLFPGVEVPNFERGELIDCLLKELQKRNLQATPWFVEKCIQIYEMILVRHGLMIVGEAMGGKTCAYQSLAEALGVLGGIKSAKLKEFRVGYRILNPKAITMGQLYGQFDPASHEWSDGVLATTFREYATAFSSERKWILFDGPVDAVWIENMNTVLDDNKKLCLMSGEIIQMTNKMNLIFEPADLEQASPATVSRCGMIYMEPRLLGWTAFRDSYLAKLGKTLLAEQMELIEELIEWLVVPCFKFIRKNCKLFVETSEIHLFYSFTRLFTCMLVEEQQVSTVWLQCIFVFCLAWGLGSTMNSDGRQQFDVFYRKLLYGENKTYPKPKLFKLTKNQLFPDRCNVFDWVYDKKNNGSWVAWVDTVDKIQQIPGTAKVSELIIQTNESLCQRYFLKLCLANGLPILFVGPTGTGKSAIVLDHLISMPRDKFLPNVINFSARTTSMMTQEIIMSKLDKRRRGVYGPSMGKKCVLFVDDVGMPQKEQWGAQPPVELLRQWLDHGHWFDKDTSILQLVDILFVSAMGVPGGGANMVTSRFLRHMQIICVDSFGDDTLTKIFAAILDWNFAKGFEENISRLTRMIVGATMEVFKEAITNFLPTPSKSHYTFSLRDFSRVIRGMLLVPAARMKDPDKLIRLWIHESFRVFNDRLIDEQDKKMLFEIVKKACYQNYRQHMEKVMADLIPEEESLNAEHVRNLFFGNYIEPDADAKIYDEITDLDDLVEKMNYYLSEFNMISRSPMHLVMFKFAIEHVSRVSRVLLQDNGNVLLVGIGGSGRHSAVKLAAFMAEYNVFEIEISRNYGTTEWRDDIKSLLLKAGCEGKPLVFLFADTQIADEAFTEDINMILNTGDVPNLYAPDEKAEILEKMQTAARESGKKVETTPLALYNFFIERIRNNLHVALAMSPIGDAFRVRCRMFPSLINCCTIDWFMKWPDDALERVANMFLKQTDINEEMIERCVLMCKHFHVTVENASDRFYQDLKRKTYVTPTSYLELIQTFKNLYYVKVDQITLQRNRYETGLEKLDFAAGQVGLMQEELHALQPQLVIASGVTEKLMVKIEQDTVVVEKKKEIVGADEALANEAAAAAQAIKDDCESDLAEAIPALEAAVEALDTLKPADITLVKSMKNPPAGVKLVMEAVCIMKGMKPDRKPDPSTGRMAEDFWGPSVKLLADMKFLESLKTYDKDNIPPAIMKRIRERYIPDRDFEPSHIKNVSTACEGLCKWVRALEVYDRVIKIVAPKKRKACFS</sequence>
<dbReference type="FunFam" id="1.20.140.100:FF:000004">
    <property type="entry name" value="Dynein axonemal heavy chain 6"/>
    <property type="match status" value="1"/>
</dbReference>
<dbReference type="Gene3D" id="1.10.287.2620">
    <property type="match status" value="1"/>
</dbReference>
<dbReference type="InterPro" id="IPR024317">
    <property type="entry name" value="Dynein_heavy_chain_D4_dom"/>
</dbReference>
<dbReference type="Proteomes" id="UP000801492">
    <property type="component" value="Unassembled WGS sequence"/>
</dbReference>
<feature type="coiled-coil region" evidence="14">
    <location>
        <begin position="711"/>
        <end position="745"/>
    </location>
</feature>
<evidence type="ECO:0000256" key="4">
    <source>
        <dbReference type="ARBA" id="ARBA00022701"/>
    </source>
</evidence>
<keyword evidence="7" id="KW-0067">ATP-binding</keyword>
<dbReference type="PANTHER" id="PTHR22878">
    <property type="entry name" value="DYNEIN HEAVY CHAIN 6, AXONEMAL-LIKE-RELATED"/>
    <property type="match status" value="1"/>
</dbReference>
<dbReference type="FunFam" id="1.20.920.20:FF:000006">
    <property type="entry name" value="Dynein, axonemal, heavy chain 6"/>
    <property type="match status" value="1"/>
</dbReference>
<dbReference type="Gene3D" id="1.20.140.100">
    <property type="entry name" value="Dynein heavy chain, N-terminal domain 2"/>
    <property type="match status" value="1"/>
</dbReference>
<dbReference type="Gene3D" id="1.10.8.710">
    <property type="match status" value="1"/>
</dbReference>
<dbReference type="Pfam" id="PF12777">
    <property type="entry name" value="MT"/>
    <property type="match status" value="1"/>
</dbReference>
<evidence type="ECO:0000256" key="7">
    <source>
        <dbReference type="ARBA" id="ARBA00022840"/>
    </source>
</evidence>
<dbReference type="InterPro" id="IPR024743">
    <property type="entry name" value="Dynein_HC_stalk"/>
</dbReference>
<reference evidence="16" key="1">
    <citation type="submission" date="2019-08" db="EMBL/GenBank/DDBJ databases">
        <title>The genome of the North American firefly Photinus pyralis.</title>
        <authorList>
            <consortium name="Photinus pyralis genome working group"/>
            <person name="Fallon T.R."/>
            <person name="Sander Lower S.E."/>
            <person name="Weng J.-K."/>
        </authorList>
    </citation>
    <scope>NUCLEOTIDE SEQUENCE</scope>
    <source>
        <strain evidence="16">TRF0915ILg1</strain>
        <tissue evidence="16">Whole body</tissue>
    </source>
</reference>
<dbReference type="GO" id="GO:0005524">
    <property type="term" value="F:ATP binding"/>
    <property type="evidence" value="ECO:0007669"/>
    <property type="project" value="UniProtKB-KW"/>
</dbReference>
<evidence type="ECO:0000256" key="1">
    <source>
        <dbReference type="ARBA" id="ARBA00004430"/>
    </source>
</evidence>
<keyword evidence="10" id="KW-0969">Cilium</keyword>
<dbReference type="InterPro" id="IPR035699">
    <property type="entry name" value="AAA_6"/>
</dbReference>
<dbReference type="Pfam" id="PF17857">
    <property type="entry name" value="AAA_lid_1"/>
    <property type="match status" value="1"/>
</dbReference>
<evidence type="ECO:0000256" key="5">
    <source>
        <dbReference type="ARBA" id="ARBA00022737"/>
    </source>
</evidence>
<dbReference type="SUPFAM" id="SSF52540">
    <property type="entry name" value="P-loop containing nucleoside triphosphate hydrolases"/>
    <property type="match status" value="4"/>
</dbReference>
<dbReference type="Pfam" id="PF17852">
    <property type="entry name" value="Dynein_AAA_lid"/>
    <property type="match status" value="1"/>
</dbReference>
<dbReference type="FunFam" id="1.20.58.1120:FF:000001">
    <property type="entry name" value="dynein heavy chain 2, axonemal"/>
    <property type="match status" value="1"/>
</dbReference>
<dbReference type="GO" id="GO:0045505">
    <property type="term" value="F:dynein intermediate chain binding"/>
    <property type="evidence" value="ECO:0007669"/>
    <property type="project" value="InterPro"/>
</dbReference>
<comment type="similarity">
    <text evidence="2">Belongs to the dynein heavy chain family.</text>
</comment>
<comment type="subcellular location">
    <subcellularLocation>
        <location evidence="1">Cytoplasm</location>
        <location evidence="1">Cytoskeleton</location>
        <location evidence="1">Cilium axoneme</location>
    </subcellularLocation>
</comment>
<dbReference type="CDD" id="cd00009">
    <property type="entry name" value="AAA"/>
    <property type="match status" value="1"/>
</dbReference>
<organism evidence="16 17">
    <name type="scientific">Ignelater luminosus</name>
    <name type="common">Cucubano</name>
    <name type="synonym">Pyrophorus luminosus</name>
    <dbReference type="NCBI Taxonomy" id="2038154"/>
    <lineage>
        <taxon>Eukaryota</taxon>
        <taxon>Metazoa</taxon>
        <taxon>Ecdysozoa</taxon>
        <taxon>Arthropoda</taxon>
        <taxon>Hexapoda</taxon>
        <taxon>Insecta</taxon>
        <taxon>Pterygota</taxon>
        <taxon>Neoptera</taxon>
        <taxon>Endopterygota</taxon>
        <taxon>Coleoptera</taxon>
        <taxon>Polyphaga</taxon>
        <taxon>Elateriformia</taxon>
        <taxon>Elateroidea</taxon>
        <taxon>Elateridae</taxon>
        <taxon>Agrypninae</taxon>
        <taxon>Pyrophorini</taxon>
        <taxon>Ignelater</taxon>
    </lineage>
</organism>
<keyword evidence="5" id="KW-0677">Repeat</keyword>
<dbReference type="InterPro" id="IPR041466">
    <property type="entry name" value="Dynein_AAA5_ext"/>
</dbReference>
<evidence type="ECO:0000256" key="2">
    <source>
        <dbReference type="ARBA" id="ARBA00008887"/>
    </source>
</evidence>
<dbReference type="FunFam" id="3.40.50.300:FF:000044">
    <property type="entry name" value="Dynein heavy chain 5, axonemal"/>
    <property type="match status" value="1"/>
</dbReference>
<keyword evidence="13" id="KW-0966">Cell projection</keyword>
<evidence type="ECO:0000259" key="15">
    <source>
        <dbReference type="SMART" id="SM00382"/>
    </source>
</evidence>
<evidence type="ECO:0000313" key="17">
    <source>
        <dbReference type="Proteomes" id="UP000801492"/>
    </source>
</evidence>
<dbReference type="Pfam" id="PF12774">
    <property type="entry name" value="AAA_6"/>
    <property type="match status" value="1"/>
</dbReference>
<dbReference type="InterPro" id="IPR003593">
    <property type="entry name" value="AAA+_ATPase"/>
</dbReference>
<evidence type="ECO:0000256" key="12">
    <source>
        <dbReference type="ARBA" id="ARBA00023212"/>
    </source>
</evidence>
<dbReference type="Gene3D" id="1.20.920.30">
    <property type="match status" value="1"/>
</dbReference>
<gene>
    <name evidence="16" type="ORF">ILUMI_26880</name>
</gene>
<keyword evidence="12" id="KW-0206">Cytoskeleton</keyword>
<evidence type="ECO:0000256" key="3">
    <source>
        <dbReference type="ARBA" id="ARBA00022490"/>
    </source>
</evidence>
<keyword evidence="11" id="KW-0505">Motor protein</keyword>
<keyword evidence="3" id="KW-0963">Cytoplasm</keyword>
<dbReference type="FunFam" id="1.10.8.710:FF:000004">
    <property type="entry name" value="Dynein axonemal heavy chain 6"/>
    <property type="match status" value="1"/>
</dbReference>
<keyword evidence="6" id="KW-0547">Nucleotide-binding</keyword>
<evidence type="ECO:0000256" key="11">
    <source>
        <dbReference type="ARBA" id="ARBA00023175"/>
    </source>
</evidence>
<keyword evidence="4" id="KW-0493">Microtubule</keyword>
<dbReference type="FunFam" id="1.20.920.30:FF:000002">
    <property type="entry name" value="Dynein axonemal heavy chain 3"/>
    <property type="match status" value="1"/>
</dbReference>
<evidence type="ECO:0000256" key="14">
    <source>
        <dbReference type="SAM" id="Coils"/>
    </source>
</evidence>
<dbReference type="GO" id="GO:0051959">
    <property type="term" value="F:dynein light intermediate chain binding"/>
    <property type="evidence" value="ECO:0007669"/>
    <property type="project" value="InterPro"/>
</dbReference>
<dbReference type="PANTHER" id="PTHR22878:SF71">
    <property type="entry name" value="DYNEIN, AXONEMAL, HEAVY CHAIN 3"/>
    <property type="match status" value="1"/>
</dbReference>
<dbReference type="InterPro" id="IPR026983">
    <property type="entry name" value="DHC"/>
</dbReference>
<dbReference type="GO" id="GO:0005930">
    <property type="term" value="C:axoneme"/>
    <property type="evidence" value="ECO:0007669"/>
    <property type="project" value="UniProtKB-SubCell"/>
</dbReference>
<keyword evidence="8" id="KW-0243">Dynein</keyword>
<dbReference type="FunFam" id="3.20.180.20:FF:000003">
    <property type="entry name" value="Dynein heavy chain 12, axonemal"/>
    <property type="match status" value="1"/>
</dbReference>
<keyword evidence="17" id="KW-1185">Reference proteome</keyword>
<dbReference type="OrthoDB" id="5593012at2759"/>
<keyword evidence="9 14" id="KW-0175">Coiled coil</keyword>
<name>A0A8K0C788_IGNLU</name>
<dbReference type="Pfam" id="PF08393">
    <property type="entry name" value="DHC_N2"/>
    <property type="match status" value="1"/>
</dbReference>
<evidence type="ECO:0000256" key="9">
    <source>
        <dbReference type="ARBA" id="ARBA00023054"/>
    </source>
</evidence>
<dbReference type="InterPro" id="IPR042228">
    <property type="entry name" value="Dynein_linker_3"/>
</dbReference>
<dbReference type="FunFam" id="3.40.50.300:FF:002141">
    <property type="entry name" value="Dynein heavy chain"/>
    <property type="match status" value="1"/>
</dbReference>
<feature type="domain" description="AAA+ ATPase" evidence="15">
    <location>
        <begin position="1948"/>
        <end position="2095"/>
    </location>
</feature>
<dbReference type="Gene3D" id="1.10.472.130">
    <property type="match status" value="1"/>
</dbReference>
<protein>
    <recommendedName>
        <fullName evidence="15">AAA+ ATPase domain-containing protein</fullName>
    </recommendedName>
</protein>
<dbReference type="SMART" id="SM00382">
    <property type="entry name" value="AAA"/>
    <property type="match status" value="2"/>
</dbReference>
<dbReference type="InterPro" id="IPR041589">
    <property type="entry name" value="DNAH3_AAA_lid_1"/>
</dbReference>
<dbReference type="EMBL" id="VTPC01091193">
    <property type="protein sequence ID" value="KAF2879288.1"/>
    <property type="molecule type" value="Genomic_DNA"/>
</dbReference>
<comment type="caution">
    <text evidence="16">The sequence shown here is derived from an EMBL/GenBank/DDBJ whole genome shotgun (WGS) entry which is preliminary data.</text>
</comment>
<dbReference type="InterPro" id="IPR043157">
    <property type="entry name" value="Dynein_AAA1S"/>
</dbReference>
<dbReference type="Gene3D" id="3.40.50.300">
    <property type="entry name" value="P-loop containing nucleotide triphosphate hydrolases"/>
    <property type="match status" value="3"/>
</dbReference>
<dbReference type="GO" id="GO:0030286">
    <property type="term" value="C:dynein complex"/>
    <property type="evidence" value="ECO:0007669"/>
    <property type="project" value="UniProtKB-KW"/>
</dbReference>
<evidence type="ECO:0000256" key="6">
    <source>
        <dbReference type="ARBA" id="ARBA00022741"/>
    </source>
</evidence>
<dbReference type="FunFam" id="3.40.50.300:FF:001328">
    <property type="entry name" value="Dynein heavy chain 6, axonemal"/>
    <property type="match status" value="1"/>
</dbReference>
<accession>A0A8K0C788</accession>
<evidence type="ECO:0000256" key="8">
    <source>
        <dbReference type="ARBA" id="ARBA00023017"/>
    </source>
</evidence>